<sequence length="241" mass="25955">MSSTECCHCKKTGHLSSECPNKGSCANIGNDSKDDVKRGAYGAFNKGPICFNCGTAGHFSRNCPKNDTNNAGAGKYSRDGNGNGSKRDFVFKSGDSAFEGPSRHGLTCNNCGKTGHMLRNCPDNENSADSGNERGCDVNTADGSETYGRYKGQPTCYNCGKDGHMKRNCPEYGGSNSEHGNVKSPIICHQCGTPGHISRHCNKFGNSGENLGTLDRSLRCYECQERGHLSKDCLKRTNTLR</sequence>
<dbReference type="GO" id="GO:0003676">
    <property type="term" value="F:nucleic acid binding"/>
    <property type="evidence" value="ECO:0007669"/>
    <property type="project" value="InterPro"/>
</dbReference>
<dbReference type="Proteomes" id="UP001201812">
    <property type="component" value="Unassembled WGS sequence"/>
</dbReference>
<dbReference type="InterPro" id="IPR001878">
    <property type="entry name" value="Znf_CCHC"/>
</dbReference>
<name>A0AAD4N088_9BILA</name>
<comment type="caution">
    <text evidence="3">The sequence shown here is derived from an EMBL/GenBank/DDBJ whole genome shotgun (WGS) entry which is preliminary data.</text>
</comment>
<dbReference type="PROSITE" id="PS50158">
    <property type="entry name" value="ZF_CCHC"/>
    <property type="match status" value="6"/>
</dbReference>
<feature type="domain" description="CCHC-type" evidence="2">
    <location>
        <begin position="6"/>
        <end position="21"/>
    </location>
</feature>
<feature type="domain" description="CCHC-type" evidence="2">
    <location>
        <begin position="108"/>
        <end position="123"/>
    </location>
</feature>
<keyword evidence="1" id="KW-0863">Zinc-finger</keyword>
<evidence type="ECO:0000313" key="4">
    <source>
        <dbReference type="Proteomes" id="UP001201812"/>
    </source>
</evidence>
<feature type="domain" description="CCHC-type" evidence="2">
    <location>
        <begin position="188"/>
        <end position="201"/>
    </location>
</feature>
<feature type="domain" description="CCHC-type" evidence="2">
    <location>
        <begin position="156"/>
        <end position="171"/>
    </location>
</feature>
<evidence type="ECO:0000259" key="2">
    <source>
        <dbReference type="PROSITE" id="PS50158"/>
    </source>
</evidence>
<reference evidence="3" key="1">
    <citation type="submission" date="2022-01" db="EMBL/GenBank/DDBJ databases">
        <title>Genome Sequence Resource for Two Populations of Ditylenchus destructor, the Migratory Endoparasitic Phytonematode.</title>
        <authorList>
            <person name="Zhang H."/>
            <person name="Lin R."/>
            <person name="Xie B."/>
        </authorList>
    </citation>
    <scope>NUCLEOTIDE SEQUENCE</scope>
    <source>
        <strain evidence="3">BazhouSP</strain>
    </source>
</reference>
<feature type="domain" description="CCHC-type" evidence="2">
    <location>
        <begin position="219"/>
        <end position="233"/>
    </location>
</feature>
<keyword evidence="1" id="KW-0862">Zinc</keyword>
<dbReference type="GO" id="GO:0008270">
    <property type="term" value="F:zinc ion binding"/>
    <property type="evidence" value="ECO:0007669"/>
    <property type="project" value="UniProtKB-KW"/>
</dbReference>
<dbReference type="Pfam" id="PF00098">
    <property type="entry name" value="zf-CCHC"/>
    <property type="match status" value="4"/>
</dbReference>
<feature type="domain" description="CCHC-type" evidence="2">
    <location>
        <begin position="50"/>
        <end position="65"/>
    </location>
</feature>
<dbReference type="GO" id="GO:0019899">
    <property type="term" value="F:enzyme binding"/>
    <property type="evidence" value="ECO:0007669"/>
    <property type="project" value="UniProtKB-ARBA"/>
</dbReference>
<evidence type="ECO:0000313" key="3">
    <source>
        <dbReference type="EMBL" id="KAI1712440.1"/>
    </source>
</evidence>
<protein>
    <submittedName>
        <fullName evidence="3">Zinc knuckle domain-containing protein</fullName>
    </submittedName>
</protein>
<keyword evidence="4" id="KW-1185">Reference proteome</keyword>
<organism evidence="3 4">
    <name type="scientific">Ditylenchus destructor</name>
    <dbReference type="NCBI Taxonomy" id="166010"/>
    <lineage>
        <taxon>Eukaryota</taxon>
        <taxon>Metazoa</taxon>
        <taxon>Ecdysozoa</taxon>
        <taxon>Nematoda</taxon>
        <taxon>Chromadorea</taxon>
        <taxon>Rhabditida</taxon>
        <taxon>Tylenchina</taxon>
        <taxon>Tylenchomorpha</taxon>
        <taxon>Sphaerularioidea</taxon>
        <taxon>Anguinidae</taxon>
        <taxon>Anguininae</taxon>
        <taxon>Ditylenchus</taxon>
    </lineage>
</organism>
<dbReference type="AlphaFoldDB" id="A0AAD4N088"/>
<dbReference type="SUPFAM" id="SSF57756">
    <property type="entry name" value="Retrovirus zinc finger-like domains"/>
    <property type="match status" value="4"/>
</dbReference>
<dbReference type="SMART" id="SM00343">
    <property type="entry name" value="ZnF_C2HC"/>
    <property type="match status" value="6"/>
</dbReference>
<accession>A0AAD4N088</accession>
<dbReference type="InterPro" id="IPR051714">
    <property type="entry name" value="Znf_CCHC_NABP"/>
</dbReference>
<gene>
    <name evidence="3" type="ORF">DdX_09526</name>
</gene>
<dbReference type="Gene3D" id="4.10.60.10">
    <property type="entry name" value="Zinc finger, CCHC-type"/>
    <property type="match status" value="4"/>
</dbReference>
<dbReference type="PANTHER" id="PTHR23002">
    <property type="entry name" value="ZINC FINGER CCHC DOMAIN CONTAINING PROTEIN"/>
    <property type="match status" value="1"/>
</dbReference>
<dbReference type="InterPro" id="IPR036875">
    <property type="entry name" value="Znf_CCHC_sf"/>
</dbReference>
<keyword evidence="1" id="KW-0479">Metal-binding</keyword>
<dbReference type="EMBL" id="JAKKPZ010000018">
    <property type="protein sequence ID" value="KAI1712440.1"/>
    <property type="molecule type" value="Genomic_DNA"/>
</dbReference>
<proteinExistence type="predicted"/>
<evidence type="ECO:0000256" key="1">
    <source>
        <dbReference type="PROSITE-ProRule" id="PRU00047"/>
    </source>
</evidence>